<gene>
    <name evidence="1" type="ORF">CY34DRAFT_211643</name>
</gene>
<dbReference type="Proteomes" id="UP000054485">
    <property type="component" value="Unassembled WGS sequence"/>
</dbReference>
<reference evidence="2" key="2">
    <citation type="submission" date="2015-01" db="EMBL/GenBank/DDBJ databases">
        <title>Evolutionary Origins and Diversification of the Mycorrhizal Mutualists.</title>
        <authorList>
            <consortium name="DOE Joint Genome Institute"/>
            <consortium name="Mycorrhizal Genomics Consortium"/>
            <person name="Kohler A."/>
            <person name="Kuo A."/>
            <person name="Nagy L.G."/>
            <person name="Floudas D."/>
            <person name="Copeland A."/>
            <person name="Barry K.W."/>
            <person name="Cichocki N."/>
            <person name="Veneault-Fourrey C."/>
            <person name="LaButti K."/>
            <person name="Lindquist E.A."/>
            <person name="Lipzen A."/>
            <person name="Lundell T."/>
            <person name="Morin E."/>
            <person name="Murat C."/>
            <person name="Riley R."/>
            <person name="Ohm R."/>
            <person name="Sun H."/>
            <person name="Tunlid A."/>
            <person name="Henrissat B."/>
            <person name="Grigoriev I.V."/>
            <person name="Hibbett D.S."/>
            <person name="Martin F."/>
        </authorList>
    </citation>
    <scope>NUCLEOTIDE SEQUENCE [LARGE SCALE GENOMIC DNA]</scope>
    <source>
        <strain evidence="2">UH-Slu-Lm8-n1</strain>
    </source>
</reference>
<sequence>MDWLSTNHSMHGIKLLLDLCNQSYTFATSLEAPSLFKSTWTTSLPLGRYWSTRLIDSCVMRAACAQCVYSPTNIFTCLRATYGYFP</sequence>
<keyword evidence="2" id="KW-1185">Reference proteome</keyword>
<proteinExistence type="predicted"/>
<protein>
    <submittedName>
        <fullName evidence="1">Uncharacterized protein</fullName>
    </submittedName>
</protein>
<reference evidence="1 2" key="1">
    <citation type="submission" date="2014-04" db="EMBL/GenBank/DDBJ databases">
        <authorList>
            <consortium name="DOE Joint Genome Institute"/>
            <person name="Kuo A."/>
            <person name="Ruytinx J."/>
            <person name="Rineau F."/>
            <person name="Colpaert J."/>
            <person name="Kohler A."/>
            <person name="Nagy L.G."/>
            <person name="Floudas D."/>
            <person name="Copeland A."/>
            <person name="Barry K.W."/>
            <person name="Cichocki N."/>
            <person name="Veneault-Fourrey C."/>
            <person name="LaButti K."/>
            <person name="Lindquist E.A."/>
            <person name="Lipzen A."/>
            <person name="Lundell T."/>
            <person name="Morin E."/>
            <person name="Murat C."/>
            <person name="Sun H."/>
            <person name="Tunlid A."/>
            <person name="Henrissat B."/>
            <person name="Grigoriev I.V."/>
            <person name="Hibbett D.S."/>
            <person name="Martin F."/>
            <person name="Nordberg H.P."/>
            <person name="Cantor M.N."/>
            <person name="Hua S.X."/>
        </authorList>
    </citation>
    <scope>NUCLEOTIDE SEQUENCE [LARGE SCALE GENOMIC DNA]</scope>
    <source>
        <strain evidence="1 2">UH-Slu-Lm8-n1</strain>
    </source>
</reference>
<dbReference type="HOGENOM" id="CLU_2499361_0_0_1"/>
<organism evidence="1 2">
    <name type="scientific">Suillus luteus UH-Slu-Lm8-n1</name>
    <dbReference type="NCBI Taxonomy" id="930992"/>
    <lineage>
        <taxon>Eukaryota</taxon>
        <taxon>Fungi</taxon>
        <taxon>Dikarya</taxon>
        <taxon>Basidiomycota</taxon>
        <taxon>Agaricomycotina</taxon>
        <taxon>Agaricomycetes</taxon>
        <taxon>Agaricomycetidae</taxon>
        <taxon>Boletales</taxon>
        <taxon>Suillineae</taxon>
        <taxon>Suillaceae</taxon>
        <taxon>Suillus</taxon>
    </lineage>
</organism>
<accession>A0A0D0B104</accession>
<dbReference type="InParanoid" id="A0A0D0B104"/>
<dbReference type="AlphaFoldDB" id="A0A0D0B104"/>
<evidence type="ECO:0000313" key="1">
    <source>
        <dbReference type="EMBL" id="KIK47636.1"/>
    </source>
</evidence>
<dbReference type="EMBL" id="KN835145">
    <property type="protein sequence ID" value="KIK47636.1"/>
    <property type="molecule type" value="Genomic_DNA"/>
</dbReference>
<name>A0A0D0B104_9AGAM</name>
<evidence type="ECO:0000313" key="2">
    <source>
        <dbReference type="Proteomes" id="UP000054485"/>
    </source>
</evidence>